<reference evidence="9 10" key="1">
    <citation type="submission" date="2024-02" db="EMBL/GenBank/DDBJ databases">
        <title>Marinospirillum sp. MEB 164 isolated from Lonar lake sediment.</title>
        <authorList>
            <person name="Joshi A."/>
            <person name="Thite S."/>
        </authorList>
    </citation>
    <scope>NUCLEOTIDE SEQUENCE [LARGE SCALE GENOMIC DNA]</scope>
    <source>
        <strain evidence="9 10">MEB164</strain>
    </source>
</reference>
<dbReference type="Gene3D" id="1.20.58.220">
    <property type="entry name" value="Phosphate transport system protein phou homolog 2, domain 2"/>
    <property type="match status" value="1"/>
</dbReference>
<dbReference type="NCBIfam" id="TIGR00704">
    <property type="entry name" value="NaPi_cotrn_rel"/>
    <property type="match status" value="1"/>
</dbReference>
<feature type="transmembrane region" description="Helical" evidence="7">
    <location>
        <begin position="111"/>
        <end position="129"/>
    </location>
</feature>
<feature type="transmembrane region" description="Helical" evidence="7">
    <location>
        <begin position="301"/>
        <end position="328"/>
    </location>
</feature>
<keyword evidence="6" id="KW-0175">Coiled coil</keyword>
<evidence type="ECO:0000256" key="4">
    <source>
        <dbReference type="ARBA" id="ARBA00022989"/>
    </source>
</evidence>
<organism evidence="9 10">
    <name type="scientific">Marinospirillum alkalitolerans</name>
    <dbReference type="NCBI Taxonomy" id="3123374"/>
    <lineage>
        <taxon>Bacteria</taxon>
        <taxon>Pseudomonadati</taxon>
        <taxon>Pseudomonadota</taxon>
        <taxon>Gammaproteobacteria</taxon>
        <taxon>Oceanospirillales</taxon>
        <taxon>Oceanospirillaceae</taxon>
        <taxon>Marinospirillum</taxon>
    </lineage>
</organism>
<dbReference type="Pfam" id="PF02690">
    <property type="entry name" value="Na_Pi_cotrans"/>
    <property type="match status" value="2"/>
</dbReference>
<dbReference type="Pfam" id="PF01895">
    <property type="entry name" value="PhoU"/>
    <property type="match status" value="2"/>
</dbReference>
<feature type="transmembrane region" description="Helical" evidence="7">
    <location>
        <begin position="230"/>
        <end position="247"/>
    </location>
</feature>
<evidence type="ECO:0000256" key="2">
    <source>
        <dbReference type="ARBA" id="ARBA00022475"/>
    </source>
</evidence>
<keyword evidence="10" id="KW-1185">Reference proteome</keyword>
<evidence type="ECO:0000256" key="1">
    <source>
        <dbReference type="ARBA" id="ARBA00004651"/>
    </source>
</evidence>
<dbReference type="InterPro" id="IPR026022">
    <property type="entry name" value="PhoU_dom"/>
</dbReference>
<keyword evidence="5 7" id="KW-0472">Membrane</keyword>
<feature type="transmembrane region" description="Helical" evidence="7">
    <location>
        <begin position="203"/>
        <end position="224"/>
    </location>
</feature>
<evidence type="ECO:0000313" key="9">
    <source>
        <dbReference type="EMBL" id="MFK7160628.1"/>
    </source>
</evidence>
<feature type="transmembrane region" description="Helical" evidence="7">
    <location>
        <begin position="83"/>
        <end position="105"/>
    </location>
</feature>
<accession>A0ABW8PWH8</accession>
<feature type="transmembrane region" description="Helical" evidence="7">
    <location>
        <begin position="179"/>
        <end position="196"/>
    </location>
</feature>
<comment type="caution">
    <text evidence="9">The sequence shown here is derived from an EMBL/GenBank/DDBJ whole genome shotgun (WGS) entry which is preliminary data.</text>
</comment>
<dbReference type="Proteomes" id="UP001621714">
    <property type="component" value="Unassembled WGS sequence"/>
</dbReference>
<feature type="domain" description="PhoU" evidence="8">
    <location>
        <begin position="503"/>
        <end position="563"/>
    </location>
</feature>
<dbReference type="InterPro" id="IPR004633">
    <property type="entry name" value="NaPi_cotrn-rel/YqeW-like"/>
</dbReference>
<protein>
    <submittedName>
        <fullName evidence="9">Na/Pi cotransporter family protein</fullName>
    </submittedName>
</protein>
<dbReference type="EMBL" id="JBANFI010000003">
    <property type="protein sequence ID" value="MFK7160628.1"/>
    <property type="molecule type" value="Genomic_DNA"/>
</dbReference>
<keyword evidence="3 7" id="KW-0812">Transmembrane</keyword>
<feature type="transmembrane region" description="Helical" evidence="7">
    <location>
        <begin position="141"/>
        <end position="159"/>
    </location>
</feature>
<dbReference type="InterPro" id="IPR038078">
    <property type="entry name" value="PhoU-like_sf"/>
</dbReference>
<gene>
    <name evidence="9" type="ORF">V6U78_06215</name>
</gene>
<evidence type="ECO:0000256" key="5">
    <source>
        <dbReference type="ARBA" id="ARBA00023136"/>
    </source>
</evidence>
<evidence type="ECO:0000256" key="6">
    <source>
        <dbReference type="SAM" id="Coils"/>
    </source>
</evidence>
<feature type="transmembrane region" description="Helical" evidence="7">
    <location>
        <begin position="6"/>
        <end position="26"/>
    </location>
</feature>
<dbReference type="PANTHER" id="PTHR10010">
    <property type="entry name" value="SOLUTE CARRIER FAMILY 34 SODIUM PHOSPHATE , MEMBER 2-RELATED"/>
    <property type="match status" value="1"/>
</dbReference>
<comment type="subcellular location">
    <subcellularLocation>
        <location evidence="1">Cell membrane</location>
        <topology evidence="1">Multi-pass membrane protein</topology>
    </subcellularLocation>
</comment>
<name>A0ABW8PWH8_9GAMM</name>
<dbReference type="PANTHER" id="PTHR10010:SF46">
    <property type="entry name" value="SODIUM-DEPENDENT PHOSPHATE TRANSPORT PROTEIN 2B"/>
    <property type="match status" value="1"/>
</dbReference>
<sequence length="585" mass="65287">MSYSLFDFLQLIGSLGIFIFGMKIFSEGLQKIAGNRLKGILSGMTRNRLTGVITGFATTAITQSSTTTTVMAVSFVNAGLMSFVQSTGVIMGANIGTTLTAWLVALFGFKFQITPIALAVIGIFFAFLFSKNPRWRNIAEAMVGFGILFIGLEFIKGAVPDINNNPEMFAFLDAFTDYGFLSLLLFVLVGTILTLLTQSSSAATAITLVMLFEGWVSFPIAAAMILGENIGTTVTANIAALVGNVHAKRSARFHFFFNMLGVIWMLALIYPALHLIDWVVMSVTESSVSVLSGDPEARSNATLALSLFHTSFNVLNVVFLFALVPYIVKFVEYIQPDRGGEDDEFHLRHISTGVMTSPLLSVEQAQKEIQQFAQIIVQMHEQVRQLLFDSNVDVEKLRKKVRKLEKATDQLEIEISDYLVRISERSHLERNLTERIRNMQSMINDLERIGDIYHQIAKLTERLHESQADWPEDASQEIKVMMEALEKAVANMEQNIAKDPSQVKLEEAIALEKAVNKLRNQFRKNHYTRLENGNYSPRAGVVFIDLLNRMERIGDHVINVNESACGHRLKSKRLVGSHFTPVNPS</sequence>
<evidence type="ECO:0000256" key="3">
    <source>
        <dbReference type="ARBA" id="ARBA00022692"/>
    </source>
</evidence>
<keyword evidence="4 7" id="KW-1133">Transmembrane helix</keyword>
<feature type="transmembrane region" description="Helical" evidence="7">
    <location>
        <begin position="259"/>
        <end position="281"/>
    </location>
</feature>
<dbReference type="InterPro" id="IPR003841">
    <property type="entry name" value="Na/Pi_transpt"/>
</dbReference>
<evidence type="ECO:0000313" key="10">
    <source>
        <dbReference type="Proteomes" id="UP001621714"/>
    </source>
</evidence>
<evidence type="ECO:0000256" key="7">
    <source>
        <dbReference type="SAM" id="Phobius"/>
    </source>
</evidence>
<feature type="coiled-coil region" evidence="6">
    <location>
        <begin position="362"/>
        <end position="449"/>
    </location>
</feature>
<dbReference type="SUPFAM" id="SSF109755">
    <property type="entry name" value="PhoU-like"/>
    <property type="match status" value="1"/>
</dbReference>
<evidence type="ECO:0000259" key="8">
    <source>
        <dbReference type="Pfam" id="PF01895"/>
    </source>
</evidence>
<dbReference type="RefSeq" id="WP_405338522.1">
    <property type="nucleotide sequence ID" value="NZ_JBANFI010000003.1"/>
</dbReference>
<dbReference type="NCBIfam" id="NF037997">
    <property type="entry name" value="Na_Pi_symport"/>
    <property type="match status" value="1"/>
</dbReference>
<feature type="domain" description="PhoU" evidence="8">
    <location>
        <begin position="370"/>
        <end position="459"/>
    </location>
</feature>
<proteinExistence type="predicted"/>
<keyword evidence="2" id="KW-1003">Cell membrane</keyword>